<proteinExistence type="predicted"/>
<protein>
    <submittedName>
        <fullName evidence="5">NAD-binding protein</fullName>
    </submittedName>
</protein>
<dbReference type="InterPro" id="IPR013099">
    <property type="entry name" value="K_chnl_dom"/>
</dbReference>
<dbReference type="InterPro" id="IPR006037">
    <property type="entry name" value="RCK_C"/>
</dbReference>
<dbReference type="SUPFAM" id="SSF51735">
    <property type="entry name" value="NAD(P)-binding Rossmann-fold domains"/>
    <property type="match status" value="1"/>
</dbReference>
<dbReference type="Pfam" id="PF07885">
    <property type="entry name" value="Ion_trans_2"/>
    <property type="match status" value="1"/>
</dbReference>
<keyword evidence="2" id="KW-0812">Transmembrane</keyword>
<dbReference type="SUPFAM" id="SSF116726">
    <property type="entry name" value="TrkA C-terminal domain-like"/>
    <property type="match status" value="1"/>
</dbReference>
<evidence type="ECO:0000259" key="3">
    <source>
        <dbReference type="PROSITE" id="PS51201"/>
    </source>
</evidence>
<name>A0A942Z8L9_9FIRM</name>
<dbReference type="InterPro" id="IPR050721">
    <property type="entry name" value="Trk_Ktr_HKT_K-transport"/>
</dbReference>
<organism evidence="5 6">
    <name type="scientific">Anaeromonas frigoriresistens</name>
    <dbReference type="NCBI Taxonomy" id="2683708"/>
    <lineage>
        <taxon>Bacteria</taxon>
        <taxon>Bacillati</taxon>
        <taxon>Bacillota</taxon>
        <taxon>Tissierellia</taxon>
        <taxon>Tissierellales</taxon>
        <taxon>Thermohalobacteraceae</taxon>
        <taxon>Anaeromonas</taxon>
    </lineage>
</organism>
<feature type="domain" description="RCK C-terminal" evidence="4">
    <location>
        <begin position="262"/>
        <end position="338"/>
    </location>
</feature>
<accession>A0A942Z8L9</accession>
<evidence type="ECO:0000313" key="5">
    <source>
        <dbReference type="EMBL" id="MBS4539932.1"/>
    </source>
</evidence>
<dbReference type="GO" id="GO:0005886">
    <property type="term" value="C:plasma membrane"/>
    <property type="evidence" value="ECO:0007669"/>
    <property type="project" value="UniProtKB-SubCell"/>
</dbReference>
<feature type="transmembrane region" description="Helical" evidence="2">
    <location>
        <begin position="77"/>
        <end position="101"/>
    </location>
</feature>
<dbReference type="PANTHER" id="PTHR43833:SF9">
    <property type="entry name" value="POTASSIUM CHANNEL PROTEIN YUGO-RELATED"/>
    <property type="match status" value="1"/>
</dbReference>
<dbReference type="GO" id="GO:0006813">
    <property type="term" value="P:potassium ion transport"/>
    <property type="evidence" value="ECO:0007669"/>
    <property type="project" value="InterPro"/>
</dbReference>
<gene>
    <name evidence="5" type="ORF">GOQ27_15760</name>
</gene>
<dbReference type="Pfam" id="PF02254">
    <property type="entry name" value="TrkA_N"/>
    <property type="match status" value="1"/>
</dbReference>
<dbReference type="Proteomes" id="UP000724672">
    <property type="component" value="Unassembled WGS sequence"/>
</dbReference>
<dbReference type="Gene3D" id="1.20.5.110">
    <property type="match status" value="1"/>
</dbReference>
<dbReference type="Gene3D" id="3.40.50.720">
    <property type="entry name" value="NAD(P)-binding Rossmann-like Domain"/>
    <property type="match status" value="1"/>
</dbReference>
<keyword evidence="6" id="KW-1185">Reference proteome</keyword>
<dbReference type="AlphaFoldDB" id="A0A942Z8L9"/>
<dbReference type="SUPFAM" id="SSF81324">
    <property type="entry name" value="Voltage-gated potassium channels"/>
    <property type="match status" value="1"/>
</dbReference>
<evidence type="ECO:0000256" key="1">
    <source>
        <dbReference type="ARBA" id="ARBA00004651"/>
    </source>
</evidence>
<sequence>MLLLKKLHLSMQNTKLYKSLAIVLAFIMTSSFLFYFFEVEKNPKIDNIGDAFWWGFVTSTTVGYGDIYPVTQIGRTIAILVMLIGIGIFGFITASFASLFVEENLKRGMGLVDVTFKNHIIIIGWNYRSKSIIEELINEDDNIKIAIIDNIDENPYRNKNISYIKGNPWKDNVLERANIKHAKTIIVLADRKLENPEMMDAKSVLTCLAVEKLNKDVYLVAEVVDHNNTTHFLRANANDIIISNEIESKVLVRSILYKSVNKAIKELITNSYGSELYETLVPKEYINNKYIDVSSDLLHRGVTLIGYFRDGNTYLSPKLDTIIKEKDILVYIAPEKVL</sequence>
<evidence type="ECO:0000256" key="2">
    <source>
        <dbReference type="SAM" id="Phobius"/>
    </source>
</evidence>
<dbReference type="Gene3D" id="1.10.287.70">
    <property type="match status" value="1"/>
</dbReference>
<keyword evidence="2" id="KW-1133">Transmembrane helix</keyword>
<evidence type="ECO:0000259" key="4">
    <source>
        <dbReference type="PROSITE" id="PS51202"/>
    </source>
</evidence>
<evidence type="ECO:0000313" key="6">
    <source>
        <dbReference type="Proteomes" id="UP000724672"/>
    </source>
</evidence>
<comment type="subcellular location">
    <subcellularLocation>
        <location evidence="1">Cell membrane</location>
        <topology evidence="1">Multi-pass membrane protein</topology>
    </subcellularLocation>
</comment>
<feature type="transmembrane region" description="Helical" evidence="2">
    <location>
        <begin position="20"/>
        <end position="37"/>
    </location>
</feature>
<keyword evidence="2" id="KW-0472">Membrane</keyword>
<dbReference type="InterPro" id="IPR036291">
    <property type="entry name" value="NAD(P)-bd_dom_sf"/>
</dbReference>
<dbReference type="PRINTS" id="PR00169">
    <property type="entry name" value="KCHANNEL"/>
</dbReference>
<comment type="caution">
    <text evidence="5">The sequence shown here is derived from an EMBL/GenBank/DDBJ whole genome shotgun (WGS) entry which is preliminary data.</text>
</comment>
<dbReference type="PROSITE" id="PS51202">
    <property type="entry name" value="RCK_C"/>
    <property type="match status" value="1"/>
</dbReference>
<feature type="domain" description="RCK N-terminal" evidence="3">
    <location>
        <begin position="117"/>
        <end position="242"/>
    </location>
</feature>
<dbReference type="InterPro" id="IPR036721">
    <property type="entry name" value="RCK_C_sf"/>
</dbReference>
<dbReference type="GO" id="GO:0008324">
    <property type="term" value="F:monoatomic cation transmembrane transporter activity"/>
    <property type="evidence" value="ECO:0007669"/>
    <property type="project" value="InterPro"/>
</dbReference>
<dbReference type="PROSITE" id="PS51201">
    <property type="entry name" value="RCK_N"/>
    <property type="match status" value="1"/>
</dbReference>
<dbReference type="PANTHER" id="PTHR43833">
    <property type="entry name" value="POTASSIUM CHANNEL PROTEIN 2-RELATED-RELATED"/>
    <property type="match status" value="1"/>
</dbReference>
<dbReference type="RefSeq" id="WP_203367837.1">
    <property type="nucleotide sequence ID" value="NZ_WSFT01000053.1"/>
</dbReference>
<dbReference type="InterPro" id="IPR003148">
    <property type="entry name" value="RCK_N"/>
</dbReference>
<dbReference type="EMBL" id="WSFT01000053">
    <property type="protein sequence ID" value="MBS4539932.1"/>
    <property type="molecule type" value="Genomic_DNA"/>
</dbReference>
<reference evidence="5" key="1">
    <citation type="submission" date="2019-12" db="EMBL/GenBank/DDBJ databases">
        <title>Clostridiaceae gen. nov. sp. nov., isolated from sediment in Xinjiang, China.</title>
        <authorList>
            <person name="Zhang R."/>
        </authorList>
    </citation>
    <scope>NUCLEOTIDE SEQUENCE</scope>
    <source>
        <strain evidence="5">D2Q-11</strain>
    </source>
</reference>